<name>A0A7I8K2X0_SPIIN</name>
<dbReference type="FunFam" id="1.10.510.10:FF:000284">
    <property type="entry name" value="Putative receptor-like serine/threonine-protein kinase"/>
    <property type="match status" value="1"/>
</dbReference>
<feature type="domain" description="Protein kinase" evidence="2">
    <location>
        <begin position="299"/>
        <end position="576"/>
    </location>
</feature>
<evidence type="ECO:0000313" key="3">
    <source>
        <dbReference type="EMBL" id="CAA7391413.1"/>
    </source>
</evidence>
<dbReference type="Proteomes" id="UP000663760">
    <property type="component" value="Chromosome 2"/>
</dbReference>
<gene>
    <name evidence="3" type="ORF">SI8410_02002720</name>
</gene>
<dbReference type="SMART" id="SM00220">
    <property type="entry name" value="S_TKc"/>
    <property type="match status" value="1"/>
</dbReference>
<evidence type="ECO:0000256" key="1">
    <source>
        <dbReference type="SAM" id="MobiDB-lite"/>
    </source>
</evidence>
<dbReference type="PROSITE" id="PS00108">
    <property type="entry name" value="PROTEIN_KINASE_ST"/>
    <property type="match status" value="1"/>
</dbReference>
<dbReference type="InterPro" id="IPR008271">
    <property type="entry name" value="Ser/Thr_kinase_AS"/>
</dbReference>
<accession>A0A7I8K2X0</accession>
<dbReference type="EMBL" id="LR746265">
    <property type="protein sequence ID" value="CAA7391413.1"/>
    <property type="molecule type" value="Genomic_DNA"/>
</dbReference>
<keyword evidence="4" id="KW-1185">Reference proteome</keyword>
<dbReference type="InterPro" id="IPR011009">
    <property type="entry name" value="Kinase-like_dom_sf"/>
</dbReference>
<proteinExistence type="predicted"/>
<evidence type="ECO:0000313" key="4">
    <source>
        <dbReference type="Proteomes" id="UP000663760"/>
    </source>
</evidence>
<dbReference type="PROSITE" id="PS50011">
    <property type="entry name" value="PROTEIN_KINASE_DOM"/>
    <property type="match status" value="1"/>
</dbReference>
<dbReference type="Gene3D" id="3.40.50.620">
    <property type="entry name" value="HUPs"/>
    <property type="match status" value="1"/>
</dbReference>
<dbReference type="GO" id="GO:0004672">
    <property type="term" value="F:protein kinase activity"/>
    <property type="evidence" value="ECO:0007669"/>
    <property type="project" value="InterPro"/>
</dbReference>
<dbReference type="Gene3D" id="3.30.200.20">
    <property type="entry name" value="Phosphorylase Kinase, domain 1"/>
    <property type="match status" value="1"/>
</dbReference>
<evidence type="ECO:0000259" key="2">
    <source>
        <dbReference type="PROSITE" id="PS50011"/>
    </source>
</evidence>
<dbReference type="InterPro" id="IPR046958">
    <property type="entry name" value="RBK1/2/STUNTED"/>
</dbReference>
<dbReference type="AlphaFoldDB" id="A0A7I8K2X0"/>
<sequence length="648" mass="69377">MTAAEEGRTVLVGVQIDGNGREVLDWALSRVAQAGDSVIAVHVSRDSSAAAAVPLDGFLAEYENFSKLKQVVLVGKVAKGSSIRKTLVKEARLCSAGAVVVGVNKGTPFGGTVSVAKYCAKKLPPATSLVAIRNGKVIFERETSKPIPVWDPKTSLRSLLRPSAGADSKAAAVVPSGDGEAENPQQEQAAEDEAEPGSVTVLVRKLPERTPGWPLLRKASSVTNSRLRGEGDGRKMSVVQWVMQLPDRSGQPESPPVGIPSSPSSLAGLRGELEAILEKNSSGCRWFTDAELQSCTDHFSSENLIGKGGAGRVYKGCLPGGERVAVKISNSSAEATRDFVSEVDIVTSLRHHSVVSLVGIGVQDGALVSVYRHFSRGSLEENLHGKRCKPPLPWESRFNIALAIAGALHYLHSSSSRPVIHRDVKSSNILLSNDLQAQLSDFGLAMWAPTGSSYVSQGDVVGTFGYLAPEYFMYGKVSEKIDVYSFGVVLLELVTGRKPISDDHSKGQGSLVMWATMMMERGGEVLSLLDPDLEGNYDEDQARRVVFAASLCLRRSARLRPPMGEVLRLLRAEEGMEAWRAAAAVAEEGSEDQGDEEVYPPSSVASHLGLALLDVDDGASVSSADPSCYQVSLEEYLKGRWSRSSSFD</sequence>
<dbReference type="InterPro" id="IPR001245">
    <property type="entry name" value="Ser-Thr/Tyr_kinase_cat_dom"/>
</dbReference>
<reference evidence="3" key="1">
    <citation type="submission" date="2020-02" db="EMBL/GenBank/DDBJ databases">
        <authorList>
            <person name="Scholz U."/>
            <person name="Mascher M."/>
            <person name="Fiebig A."/>
        </authorList>
    </citation>
    <scope>NUCLEOTIDE SEQUENCE</scope>
</reference>
<dbReference type="SUPFAM" id="SSF56112">
    <property type="entry name" value="Protein kinase-like (PK-like)"/>
    <property type="match status" value="1"/>
</dbReference>
<dbReference type="PANTHER" id="PTHR47987">
    <property type="entry name" value="OS08G0249100 PROTEIN"/>
    <property type="match status" value="1"/>
</dbReference>
<protein>
    <recommendedName>
        <fullName evidence="2">Protein kinase domain-containing protein</fullName>
    </recommendedName>
</protein>
<dbReference type="FunFam" id="3.30.200.20:FF:000268">
    <property type="entry name" value="probable receptor-like serine/threonine-protein kinase At5g57670"/>
    <property type="match status" value="1"/>
</dbReference>
<dbReference type="PANTHER" id="PTHR47987:SF11">
    <property type="entry name" value="RECEPTOR-LIKE CYTOSOLIC SERINE_THREONINE-PROTEIN KINASE RBK1 ISOFORM X1"/>
    <property type="match status" value="1"/>
</dbReference>
<dbReference type="InterPro" id="IPR014729">
    <property type="entry name" value="Rossmann-like_a/b/a_fold"/>
</dbReference>
<feature type="region of interest" description="Disordered" evidence="1">
    <location>
        <begin position="167"/>
        <end position="198"/>
    </location>
</feature>
<dbReference type="SUPFAM" id="SSF52402">
    <property type="entry name" value="Adenine nucleotide alpha hydrolases-like"/>
    <property type="match status" value="1"/>
</dbReference>
<dbReference type="Gene3D" id="1.10.510.10">
    <property type="entry name" value="Transferase(Phosphotransferase) domain 1"/>
    <property type="match status" value="1"/>
</dbReference>
<dbReference type="OrthoDB" id="654677at2759"/>
<dbReference type="Pfam" id="PF07714">
    <property type="entry name" value="PK_Tyr_Ser-Thr"/>
    <property type="match status" value="1"/>
</dbReference>
<organism evidence="3 4">
    <name type="scientific">Spirodela intermedia</name>
    <name type="common">Intermediate duckweed</name>
    <dbReference type="NCBI Taxonomy" id="51605"/>
    <lineage>
        <taxon>Eukaryota</taxon>
        <taxon>Viridiplantae</taxon>
        <taxon>Streptophyta</taxon>
        <taxon>Embryophyta</taxon>
        <taxon>Tracheophyta</taxon>
        <taxon>Spermatophyta</taxon>
        <taxon>Magnoliopsida</taxon>
        <taxon>Liliopsida</taxon>
        <taxon>Araceae</taxon>
        <taxon>Lemnoideae</taxon>
        <taxon>Spirodela</taxon>
    </lineage>
</organism>
<dbReference type="GO" id="GO:0005524">
    <property type="term" value="F:ATP binding"/>
    <property type="evidence" value="ECO:0007669"/>
    <property type="project" value="InterPro"/>
</dbReference>
<dbReference type="InterPro" id="IPR000719">
    <property type="entry name" value="Prot_kinase_dom"/>
</dbReference>